<dbReference type="Pfam" id="PF00535">
    <property type="entry name" value="Glycos_transf_2"/>
    <property type="match status" value="1"/>
</dbReference>
<dbReference type="Proteomes" id="UP000663859">
    <property type="component" value="Unassembled WGS sequence"/>
</dbReference>
<comment type="caution">
    <text evidence="3">The sequence shown here is derived from an EMBL/GenBank/DDBJ whole genome shotgun (WGS) entry which is preliminary data.</text>
</comment>
<dbReference type="GO" id="GO:0016757">
    <property type="term" value="F:glycosyltransferase activity"/>
    <property type="evidence" value="ECO:0007669"/>
    <property type="project" value="UniProtKB-KW"/>
</dbReference>
<accession>A0A8J2BNE2</accession>
<dbReference type="PANTHER" id="PTHR43179:SF7">
    <property type="entry name" value="RHAMNOSYLTRANSFERASE WBBL"/>
    <property type="match status" value="1"/>
</dbReference>
<evidence type="ECO:0000313" key="4">
    <source>
        <dbReference type="Proteomes" id="UP000663859"/>
    </source>
</evidence>
<dbReference type="AlphaFoldDB" id="A0A8J2BNE2"/>
<feature type="region of interest" description="Disordered" evidence="1">
    <location>
        <begin position="368"/>
        <end position="399"/>
    </location>
</feature>
<feature type="domain" description="Glycosyltransferase 2-like" evidence="2">
    <location>
        <begin position="80"/>
        <end position="256"/>
    </location>
</feature>
<reference evidence="3" key="1">
    <citation type="submission" date="2021-02" db="EMBL/GenBank/DDBJ databases">
        <authorList>
            <person name="Cremers G."/>
            <person name="Picone N."/>
        </authorList>
    </citation>
    <scope>NUCLEOTIDE SEQUENCE</scope>
    <source>
        <strain evidence="3">PQ17</strain>
    </source>
</reference>
<sequence length="635" mass="72178">MRATEGISAEKVRHIPAILYHRAGAGESIEISDPIRSQEQREILSQALYRRKISARLHEKRPGLFQVHVRPELPLPPVGVIIPTRDRKDLLEQCLEGLWVKTDYPGLTVLVIDNGSKDPETLRFLSLLRAKQRIFVLRKDEPFHYSRLCNAGAAWLPHPILLFCNNDVVPREPGWLRELVGHAVRPEVGVVGPKLLYPNGTVQHAGFILSPEGGFHLFRHLDASEPGYMGRAFLWQSFSALTGACWVVRRSLYWKLGGMDEEHFPVTCGDIDFCLRALVAGYRNVWVPTAVLEHPELSSRGPDDTPERRYRRFCEVKALEERWGHLLAEDPAFHPHLATDCEIPALAFPPKKLPPWIAAEERTQALSQVGSKALRKSKGPVQPSSLGGQEEDLPKKGRRQAFQDRKGSWLVSHKEASLAVKPETPFFQKQDFSYLPSLDVIYFHDHLQRELLRSQAQVLVGRPTASPWDPRVFFPQDHLDLPLCITFGRKGNWREFASWGWKEPQGEDFCGTFTVAQLLLPLPSPCPNLRLFARLELQDKDGSFAMPLQVMANGKIVALWWLRDPQVFSCVLRSCWLAGSHWMRLVLAFSDVPRTGHSHGISEPRANCYSLELREEKNSLYLFLEADVKQEFGVL</sequence>
<dbReference type="Gene3D" id="3.90.550.10">
    <property type="entry name" value="Spore Coat Polysaccharide Biosynthesis Protein SpsA, Chain A"/>
    <property type="match status" value="1"/>
</dbReference>
<name>A0A8J2BNE2_9BACT</name>
<dbReference type="PANTHER" id="PTHR43179">
    <property type="entry name" value="RHAMNOSYLTRANSFERASE WBBL"/>
    <property type="match status" value="1"/>
</dbReference>
<evidence type="ECO:0000256" key="1">
    <source>
        <dbReference type="SAM" id="MobiDB-lite"/>
    </source>
</evidence>
<evidence type="ECO:0000259" key="2">
    <source>
        <dbReference type="Pfam" id="PF00535"/>
    </source>
</evidence>
<dbReference type="CDD" id="cd04186">
    <property type="entry name" value="GT_2_like_c"/>
    <property type="match status" value="1"/>
</dbReference>
<organism evidence="3 4">
    <name type="scientific">Candidatus Methylacidithermus pantelleriae</name>
    <dbReference type="NCBI Taxonomy" id="2744239"/>
    <lineage>
        <taxon>Bacteria</taxon>
        <taxon>Pseudomonadati</taxon>
        <taxon>Verrucomicrobiota</taxon>
        <taxon>Methylacidiphilae</taxon>
        <taxon>Methylacidiphilales</taxon>
        <taxon>Methylacidiphilaceae</taxon>
        <taxon>Candidatus Methylacidithermus</taxon>
    </lineage>
</organism>
<evidence type="ECO:0000313" key="3">
    <source>
        <dbReference type="EMBL" id="CAF0698592.1"/>
    </source>
</evidence>
<proteinExistence type="predicted"/>
<dbReference type="InterPro" id="IPR029044">
    <property type="entry name" value="Nucleotide-diphossugar_trans"/>
</dbReference>
<dbReference type="EMBL" id="CAJNOB010000021">
    <property type="protein sequence ID" value="CAF0698592.1"/>
    <property type="molecule type" value="Genomic_DNA"/>
</dbReference>
<keyword evidence="3" id="KW-0328">Glycosyltransferase</keyword>
<dbReference type="EC" id="2.4.1.-" evidence="3"/>
<dbReference type="InterPro" id="IPR001173">
    <property type="entry name" value="Glyco_trans_2-like"/>
</dbReference>
<dbReference type="SUPFAM" id="SSF53448">
    <property type="entry name" value="Nucleotide-diphospho-sugar transferases"/>
    <property type="match status" value="1"/>
</dbReference>
<keyword evidence="3" id="KW-0808">Transferase</keyword>
<protein>
    <submittedName>
        <fullName evidence="3">Putative enzyme</fullName>
        <ecNumber evidence="3">2.4.1.-</ecNumber>
    </submittedName>
</protein>
<gene>
    <name evidence="3" type="ORF">MPNT_280036</name>
</gene>
<keyword evidence="4" id="KW-1185">Reference proteome</keyword>